<dbReference type="PANTHER" id="PTHR24296">
    <property type="entry name" value="CYTOCHROME P450"/>
    <property type="match status" value="1"/>
</dbReference>
<evidence type="ECO:0000256" key="8">
    <source>
        <dbReference type="ARBA" id="ARBA00023004"/>
    </source>
</evidence>
<dbReference type="Pfam" id="PF00067">
    <property type="entry name" value="p450"/>
    <property type="match status" value="1"/>
</dbReference>
<name>A0A200QU64_MACCD</name>
<dbReference type="FunFam" id="1.10.630.10:FF:000044">
    <property type="entry name" value="Cytochrome P450"/>
    <property type="match status" value="1"/>
</dbReference>
<evidence type="ECO:0000313" key="14">
    <source>
        <dbReference type="EMBL" id="OVA13997.1"/>
    </source>
</evidence>
<feature type="binding site" description="axial binding residue" evidence="11">
    <location>
        <position position="459"/>
    </location>
    <ligand>
        <name>heme</name>
        <dbReference type="ChEBI" id="CHEBI:30413"/>
    </ligand>
    <ligandPart>
        <name>Fe</name>
        <dbReference type="ChEBI" id="CHEBI:18248"/>
    </ligandPart>
</feature>
<keyword evidence="6 13" id="KW-1133">Transmembrane helix</keyword>
<dbReference type="CDD" id="cd11064">
    <property type="entry name" value="CYP86A"/>
    <property type="match status" value="1"/>
</dbReference>
<dbReference type="PRINTS" id="PR00385">
    <property type="entry name" value="P450"/>
</dbReference>
<comment type="caution">
    <text evidence="14">The sequence shown here is derived from an EMBL/GenBank/DDBJ whole genome shotgun (WGS) entry which is preliminary data.</text>
</comment>
<accession>A0A200QU64</accession>
<keyword evidence="5 11" id="KW-0479">Metal-binding</keyword>
<evidence type="ECO:0000256" key="1">
    <source>
        <dbReference type="ARBA" id="ARBA00004167"/>
    </source>
</evidence>
<evidence type="ECO:0000256" key="12">
    <source>
        <dbReference type="RuleBase" id="RU000461"/>
    </source>
</evidence>
<organism evidence="14 15">
    <name type="scientific">Macleaya cordata</name>
    <name type="common">Five-seeded plume-poppy</name>
    <name type="synonym">Bocconia cordata</name>
    <dbReference type="NCBI Taxonomy" id="56857"/>
    <lineage>
        <taxon>Eukaryota</taxon>
        <taxon>Viridiplantae</taxon>
        <taxon>Streptophyta</taxon>
        <taxon>Embryophyta</taxon>
        <taxon>Tracheophyta</taxon>
        <taxon>Spermatophyta</taxon>
        <taxon>Magnoliopsida</taxon>
        <taxon>Ranunculales</taxon>
        <taxon>Papaveraceae</taxon>
        <taxon>Papaveroideae</taxon>
        <taxon>Macleaya</taxon>
    </lineage>
</organism>
<keyword evidence="3 11" id="KW-0349">Heme</keyword>
<gene>
    <name evidence="14" type="ORF">BVC80_1787g69</name>
</gene>
<dbReference type="GO" id="GO:0020037">
    <property type="term" value="F:heme binding"/>
    <property type="evidence" value="ECO:0007669"/>
    <property type="project" value="InterPro"/>
</dbReference>
<evidence type="ECO:0000256" key="13">
    <source>
        <dbReference type="SAM" id="Phobius"/>
    </source>
</evidence>
<keyword evidence="15" id="KW-1185">Reference proteome</keyword>
<feature type="transmembrane region" description="Helical" evidence="13">
    <location>
        <begin position="6"/>
        <end position="24"/>
    </location>
</feature>
<comment type="cofactor">
    <cofactor evidence="11">
        <name>heme</name>
        <dbReference type="ChEBI" id="CHEBI:30413"/>
    </cofactor>
</comment>
<dbReference type="FunCoup" id="A0A200QU64">
    <property type="interactions" value="166"/>
</dbReference>
<evidence type="ECO:0000313" key="15">
    <source>
        <dbReference type="Proteomes" id="UP000195402"/>
    </source>
</evidence>
<proteinExistence type="inferred from homology"/>
<dbReference type="InParanoid" id="A0A200QU64"/>
<dbReference type="Gene3D" id="1.10.630.10">
    <property type="entry name" value="Cytochrome P450"/>
    <property type="match status" value="1"/>
</dbReference>
<dbReference type="OrthoDB" id="1470350at2759"/>
<dbReference type="PRINTS" id="PR00463">
    <property type="entry name" value="EP450I"/>
</dbReference>
<dbReference type="GO" id="GO:0005506">
    <property type="term" value="F:iron ion binding"/>
    <property type="evidence" value="ECO:0007669"/>
    <property type="project" value="InterPro"/>
</dbReference>
<dbReference type="InterPro" id="IPR001128">
    <property type="entry name" value="Cyt_P450"/>
</dbReference>
<evidence type="ECO:0000256" key="5">
    <source>
        <dbReference type="ARBA" id="ARBA00022723"/>
    </source>
</evidence>
<dbReference type="OMA" id="WCVQESL"/>
<evidence type="ECO:0000256" key="7">
    <source>
        <dbReference type="ARBA" id="ARBA00023002"/>
    </source>
</evidence>
<dbReference type="EMBL" id="MVGT01001064">
    <property type="protein sequence ID" value="OVA13997.1"/>
    <property type="molecule type" value="Genomic_DNA"/>
</dbReference>
<dbReference type="PROSITE" id="PS00086">
    <property type="entry name" value="CYTOCHROME_P450"/>
    <property type="match status" value="1"/>
</dbReference>
<dbReference type="InterPro" id="IPR017972">
    <property type="entry name" value="Cyt_P450_CS"/>
</dbReference>
<comment type="subcellular location">
    <subcellularLocation>
        <location evidence="1">Membrane</location>
        <topology evidence="1">Single-pass membrane protein</topology>
    </subcellularLocation>
</comment>
<protein>
    <submittedName>
        <fullName evidence="14">Cytochrome P450</fullName>
    </submittedName>
</protein>
<evidence type="ECO:0000256" key="4">
    <source>
        <dbReference type="ARBA" id="ARBA00022692"/>
    </source>
</evidence>
<dbReference type="GO" id="GO:0016705">
    <property type="term" value="F:oxidoreductase activity, acting on paired donors, with incorporation or reduction of molecular oxygen"/>
    <property type="evidence" value="ECO:0007669"/>
    <property type="project" value="InterPro"/>
</dbReference>
<dbReference type="AlphaFoldDB" id="A0A200QU64"/>
<dbReference type="GO" id="GO:0033075">
    <property type="term" value="P:isoquinoline alkaloid biosynthetic process"/>
    <property type="evidence" value="ECO:0007669"/>
    <property type="project" value="UniProtKB-ARBA"/>
</dbReference>
<dbReference type="Proteomes" id="UP000195402">
    <property type="component" value="Unassembled WGS sequence"/>
</dbReference>
<keyword evidence="9 12" id="KW-0503">Monooxygenase</keyword>
<dbReference type="GO" id="GO:0004497">
    <property type="term" value="F:monooxygenase activity"/>
    <property type="evidence" value="ECO:0007669"/>
    <property type="project" value="UniProtKB-KW"/>
</dbReference>
<keyword evidence="7 12" id="KW-0560">Oxidoreductase</keyword>
<evidence type="ECO:0000256" key="3">
    <source>
        <dbReference type="ARBA" id="ARBA00022617"/>
    </source>
</evidence>
<dbReference type="InterPro" id="IPR002401">
    <property type="entry name" value="Cyt_P450_E_grp-I"/>
</dbReference>
<evidence type="ECO:0000256" key="11">
    <source>
        <dbReference type="PIRSR" id="PIRSR602401-1"/>
    </source>
</evidence>
<dbReference type="InterPro" id="IPR036396">
    <property type="entry name" value="Cyt_P450_sf"/>
</dbReference>
<keyword evidence="8 11" id="KW-0408">Iron</keyword>
<evidence type="ECO:0000256" key="9">
    <source>
        <dbReference type="ARBA" id="ARBA00023033"/>
    </source>
</evidence>
<evidence type="ECO:0000256" key="6">
    <source>
        <dbReference type="ARBA" id="ARBA00022989"/>
    </source>
</evidence>
<reference evidence="14 15" key="1">
    <citation type="journal article" date="2017" name="Mol. Plant">
        <title>The Genome of Medicinal Plant Macleaya cordata Provides New Insights into Benzylisoquinoline Alkaloids Metabolism.</title>
        <authorList>
            <person name="Liu X."/>
            <person name="Liu Y."/>
            <person name="Huang P."/>
            <person name="Ma Y."/>
            <person name="Qing Z."/>
            <person name="Tang Q."/>
            <person name="Cao H."/>
            <person name="Cheng P."/>
            <person name="Zheng Y."/>
            <person name="Yuan Z."/>
            <person name="Zhou Y."/>
            <person name="Liu J."/>
            <person name="Tang Z."/>
            <person name="Zhuo Y."/>
            <person name="Zhang Y."/>
            <person name="Yu L."/>
            <person name="Huang J."/>
            <person name="Yang P."/>
            <person name="Peng Q."/>
            <person name="Zhang J."/>
            <person name="Jiang W."/>
            <person name="Zhang Z."/>
            <person name="Lin K."/>
            <person name="Ro D.K."/>
            <person name="Chen X."/>
            <person name="Xiong X."/>
            <person name="Shang Y."/>
            <person name="Huang S."/>
            <person name="Zeng J."/>
        </authorList>
    </citation>
    <scope>NUCLEOTIDE SEQUENCE [LARGE SCALE GENOMIC DNA]</scope>
    <source>
        <strain evidence="15">cv. BLH2017</strain>
        <tissue evidence="14">Root</tissue>
    </source>
</reference>
<evidence type="ECO:0000256" key="2">
    <source>
        <dbReference type="ARBA" id="ARBA00010617"/>
    </source>
</evidence>
<sequence>MDTSTLFLIFFFIMISYFVWFNFITRSLKGPRVWPLLGSLPGLIENCDRMHDWITDNLRMCGGTYQTCICAVPFLAQKQGLVTVTCDPKNLEHILKNRFENYPKGPTWQSVFHDLLGEGIFNSDGDTWLFQRKTAALEFTTRTLRQAMARWLNQTIKFRFCPILKTAQLEAKPVDLQDLLLRLTFDNICGLTFGRDPQTLSAGLPDNGFAIAFDRATEATLQRFILPEVVWKLKKWLRLGMEVSLSQSLEHVEEYLSNVIKTRKLELLNQQENGSLQHDDLLSRFMKKKESYSNSFLQHVALNFILAGRDTSSVALSWFFWLLIQNPKVEEKIVREICTVLIDTRGDDTTKWIDEPLMFDEVDRLIYLKAALSETLRLYPSVPEDSKHVIVDDVLPDGTFVPAGSAITYSIYSTGRMKSTWGEDCLEFRPERWLSKDEKQFEPQDQFKFVSFNAGPRICLGKDLAYLQMKSVAAAVLLRHRLTIAEGHRVEQKMSLTLFMKYGLKVNVHRRDLTAVAATIRKECLPALHSKDSIAVKFNGNGNAVNDSGVGVALSITV</sequence>
<keyword evidence="10 13" id="KW-0472">Membrane</keyword>
<dbReference type="GO" id="GO:0016020">
    <property type="term" value="C:membrane"/>
    <property type="evidence" value="ECO:0007669"/>
    <property type="project" value="UniProtKB-SubCell"/>
</dbReference>
<keyword evidence="4 13" id="KW-0812">Transmembrane</keyword>
<dbReference type="GO" id="GO:0006629">
    <property type="term" value="P:lipid metabolic process"/>
    <property type="evidence" value="ECO:0007669"/>
    <property type="project" value="UniProtKB-ARBA"/>
</dbReference>
<dbReference type="SUPFAM" id="SSF48264">
    <property type="entry name" value="Cytochrome P450"/>
    <property type="match status" value="1"/>
</dbReference>
<comment type="similarity">
    <text evidence="2 12">Belongs to the cytochrome P450 family.</text>
</comment>
<evidence type="ECO:0000256" key="10">
    <source>
        <dbReference type="ARBA" id="ARBA00023136"/>
    </source>
</evidence>
<dbReference type="STRING" id="56857.A0A200QU64"/>